<protein>
    <submittedName>
        <fullName evidence="1">Uncharacterized protein</fullName>
    </submittedName>
</protein>
<dbReference type="Proteomes" id="UP000070544">
    <property type="component" value="Unassembled WGS sequence"/>
</dbReference>
<gene>
    <name evidence="1" type="ORF">M427DRAFT_57270</name>
</gene>
<evidence type="ECO:0000313" key="2">
    <source>
        <dbReference type="Proteomes" id="UP000070544"/>
    </source>
</evidence>
<reference evidence="1 2" key="1">
    <citation type="journal article" date="2015" name="Genome Biol. Evol.">
        <title>Phylogenomic analyses indicate that early fungi evolved digesting cell walls of algal ancestors of land plants.</title>
        <authorList>
            <person name="Chang Y."/>
            <person name="Wang S."/>
            <person name="Sekimoto S."/>
            <person name="Aerts A.L."/>
            <person name="Choi C."/>
            <person name="Clum A."/>
            <person name="LaButti K.M."/>
            <person name="Lindquist E.A."/>
            <person name="Yee Ngan C."/>
            <person name="Ohm R.A."/>
            <person name="Salamov A.A."/>
            <person name="Grigoriev I.V."/>
            <person name="Spatafora J.W."/>
            <person name="Berbee M.L."/>
        </authorList>
    </citation>
    <scope>NUCLEOTIDE SEQUENCE [LARGE SCALE GENOMIC DNA]</scope>
    <source>
        <strain evidence="1 2">JEL478</strain>
    </source>
</reference>
<organism evidence="1 2">
    <name type="scientific">Gonapodya prolifera (strain JEL478)</name>
    <name type="common">Monoblepharis prolifera</name>
    <dbReference type="NCBI Taxonomy" id="1344416"/>
    <lineage>
        <taxon>Eukaryota</taxon>
        <taxon>Fungi</taxon>
        <taxon>Fungi incertae sedis</taxon>
        <taxon>Chytridiomycota</taxon>
        <taxon>Chytridiomycota incertae sedis</taxon>
        <taxon>Monoblepharidomycetes</taxon>
        <taxon>Monoblepharidales</taxon>
        <taxon>Gonapodyaceae</taxon>
        <taxon>Gonapodya</taxon>
    </lineage>
</organism>
<sequence>MLLRPRKIGTALVDVHQDNDAALLADVDTGMSTGVEFLFGGGANPEYTWWEKAMRLAKRRKFRSVVDIMKRHGDKASWTES</sequence>
<keyword evidence="2" id="KW-1185">Reference proteome</keyword>
<dbReference type="EMBL" id="KQ965766">
    <property type="protein sequence ID" value="KXS14871.1"/>
    <property type="molecule type" value="Genomic_DNA"/>
</dbReference>
<name>A0A139ADJ5_GONPJ</name>
<evidence type="ECO:0000313" key="1">
    <source>
        <dbReference type="EMBL" id="KXS14871.1"/>
    </source>
</evidence>
<accession>A0A139ADJ5</accession>
<proteinExistence type="predicted"/>
<dbReference type="AlphaFoldDB" id="A0A139ADJ5"/>